<evidence type="ECO:0000256" key="10">
    <source>
        <dbReference type="ARBA" id="ARBA00022840"/>
    </source>
</evidence>
<evidence type="ECO:0000256" key="3">
    <source>
        <dbReference type="ARBA" id="ARBA00022475"/>
    </source>
</evidence>
<dbReference type="InterPro" id="IPR050154">
    <property type="entry name" value="UbiB_kinase"/>
</dbReference>
<evidence type="ECO:0000256" key="11">
    <source>
        <dbReference type="ARBA" id="ARBA00022989"/>
    </source>
</evidence>
<evidence type="ECO:0000256" key="5">
    <source>
        <dbReference type="ARBA" id="ARBA00022679"/>
    </source>
</evidence>
<evidence type="ECO:0000256" key="4">
    <source>
        <dbReference type="ARBA" id="ARBA00022519"/>
    </source>
</evidence>
<dbReference type="NCBIfam" id="TIGR01982">
    <property type="entry name" value="UbiB"/>
    <property type="match status" value="1"/>
</dbReference>
<keyword evidence="4" id="KW-0997">Cell inner membrane</keyword>
<dbReference type="CDD" id="cd13972">
    <property type="entry name" value="UbiB"/>
    <property type="match status" value="1"/>
</dbReference>
<keyword evidence="12" id="KW-0472">Membrane</keyword>
<dbReference type="NCBIfam" id="NF003404">
    <property type="entry name" value="PRK04750.1"/>
    <property type="match status" value="1"/>
</dbReference>
<dbReference type="InterPro" id="IPR004147">
    <property type="entry name" value="ABC1_dom"/>
</dbReference>
<dbReference type="GO" id="GO:0016301">
    <property type="term" value="F:kinase activity"/>
    <property type="evidence" value="ECO:0007669"/>
    <property type="project" value="UniProtKB-KW"/>
</dbReference>
<keyword evidence="11" id="KW-1133">Transmembrane helix</keyword>
<name>A0A4Y8UK82_9GAMM</name>
<dbReference type="EMBL" id="SPIA01000001">
    <property type="protein sequence ID" value="TFH69256.1"/>
    <property type="molecule type" value="Genomic_DNA"/>
</dbReference>
<evidence type="ECO:0000256" key="6">
    <source>
        <dbReference type="ARBA" id="ARBA00022688"/>
    </source>
</evidence>
<keyword evidence="15" id="KW-1185">Reference proteome</keyword>
<evidence type="ECO:0000256" key="12">
    <source>
        <dbReference type="ARBA" id="ARBA00023136"/>
    </source>
</evidence>
<gene>
    <name evidence="14" type="primary">ubiB</name>
    <name evidence="14" type="ORF">E3W66_04890</name>
</gene>
<evidence type="ECO:0000259" key="13">
    <source>
        <dbReference type="Pfam" id="PF03109"/>
    </source>
</evidence>
<evidence type="ECO:0000256" key="1">
    <source>
        <dbReference type="ARBA" id="ARBA00005020"/>
    </source>
</evidence>
<comment type="similarity">
    <text evidence="2">Belongs to the protein kinase superfamily. ADCK protein kinase family.</text>
</comment>
<comment type="caution">
    <text evidence="14">The sequence shown here is derived from an EMBL/GenBank/DDBJ whole genome shotgun (WGS) entry which is preliminary data.</text>
</comment>
<protein>
    <submittedName>
        <fullName evidence="14">Ubiquinone biosynthesis regulatory protein kinase UbiB</fullName>
    </submittedName>
</protein>
<keyword evidence="8" id="KW-0547">Nucleotide-binding</keyword>
<organism evidence="14 15">
    <name type="scientific">Gammaproteobacteria bacterium LSUCC0057</name>
    <dbReference type="NCBI Taxonomy" id="2559237"/>
    <lineage>
        <taxon>Bacteria</taxon>
        <taxon>Pseudomonadati</taxon>
        <taxon>Pseudomonadota</taxon>
        <taxon>Gammaproteobacteria</taxon>
        <taxon>Cellvibrionales</taxon>
        <taxon>Porticoccaceae</taxon>
        <taxon>SAR92 clade</taxon>
    </lineage>
</organism>
<accession>A0A4Y8UK82</accession>
<evidence type="ECO:0000313" key="15">
    <source>
        <dbReference type="Proteomes" id="UP000298133"/>
    </source>
</evidence>
<keyword evidence="14" id="KW-0830">Ubiquinone</keyword>
<feature type="domain" description="ABC1 atypical kinase-like" evidence="13">
    <location>
        <begin position="86"/>
        <end position="334"/>
    </location>
</feature>
<keyword evidence="6" id="KW-0831">Ubiquinone biosynthesis</keyword>
<dbReference type="AlphaFoldDB" id="A0A4Y8UK82"/>
<dbReference type="InterPro" id="IPR010232">
    <property type="entry name" value="UbiB"/>
</dbReference>
<dbReference type="SUPFAM" id="SSF56112">
    <property type="entry name" value="Protein kinase-like (PK-like)"/>
    <property type="match status" value="1"/>
</dbReference>
<reference evidence="14 15" key="1">
    <citation type="submission" date="2019-03" db="EMBL/GenBank/DDBJ databases">
        <title>Draft genome of Gammaproteobacteria bacterium LSUCC0057, a member of the SAR92 clade.</title>
        <authorList>
            <person name="Lanclos V.C."/>
            <person name="Doiron C."/>
            <person name="Henson M.W."/>
            <person name="Thrash J.C."/>
        </authorList>
    </citation>
    <scope>NUCLEOTIDE SEQUENCE [LARGE SCALE GENOMIC DNA]</scope>
    <source>
        <strain evidence="14 15">LSUCC0057</strain>
    </source>
</reference>
<keyword evidence="7" id="KW-0812">Transmembrane</keyword>
<evidence type="ECO:0000256" key="8">
    <source>
        <dbReference type="ARBA" id="ARBA00022741"/>
    </source>
</evidence>
<dbReference type="GO" id="GO:0005524">
    <property type="term" value="F:ATP binding"/>
    <property type="evidence" value="ECO:0007669"/>
    <property type="project" value="UniProtKB-KW"/>
</dbReference>
<keyword evidence="9" id="KW-0418">Kinase</keyword>
<dbReference type="GO" id="GO:0006744">
    <property type="term" value="P:ubiquinone biosynthetic process"/>
    <property type="evidence" value="ECO:0007669"/>
    <property type="project" value="UniProtKB-UniPathway"/>
</dbReference>
<dbReference type="Proteomes" id="UP000298133">
    <property type="component" value="Unassembled WGS sequence"/>
</dbReference>
<dbReference type="PANTHER" id="PTHR10566:SF113">
    <property type="entry name" value="PROTEIN ACTIVITY OF BC1 COMPLEX KINASE 7, CHLOROPLASTIC"/>
    <property type="match status" value="1"/>
</dbReference>
<dbReference type="OrthoDB" id="9795390at2"/>
<keyword evidence="10" id="KW-0067">ATP-binding</keyword>
<dbReference type="Pfam" id="PF03109">
    <property type="entry name" value="ABC1"/>
    <property type="match status" value="1"/>
</dbReference>
<evidence type="ECO:0000256" key="2">
    <source>
        <dbReference type="ARBA" id="ARBA00009670"/>
    </source>
</evidence>
<keyword evidence="5" id="KW-0808">Transferase</keyword>
<comment type="pathway">
    <text evidence="1">Cofactor biosynthesis; ubiquinone biosynthesis [regulation].</text>
</comment>
<sequence length="536" mass="59973">MIRLRRLLAIYHVIGRYRLDLLLSRRPLWLRLLWLPYAGRGDSAGRGDRLRCALQALGPIFVKFGQLLSTRPDMIPSDICSELRELQDNVEPFSNQQFAALVEQQLGAPIEQLFASFEQAPLASASVAQVHAATLRDGREVVVKAIRPGIDKIIDSDLCLLATLAALLQRFFADGRRLRPVEVVADYRATILDELDLRREAANTNLLRHNFADSQQLYVPEIVWSHCAAQVMVMERIYGVPVTDVAELRSAGVDFKKLAETGVEIFFRQVFSDNFFHADMHPGNIFVDVSAPQAPSYYAIDCAIMGSLSREDRYYLARNLLAIFSRDYELVAQLHIESGWVANTTTVAELSGAVRTVCEPIFQRPIGEISVGLMLIHLFQIARRFEMEVQPGLVLLQKTLLNVEGLGRQLYPELDLWQTAYPFLKQWLKERYGARGTWRQIKQQLPDILEHLPEIPQLIYHGLQQQAGRQLAVTDRAAQPAKPRRLQRGLGAAALGAGLALLAANPLNQLLTLPLAQWPAAATLLVAAGVVTLLLA</sequence>
<keyword evidence="3" id="KW-1003">Cell membrane</keyword>
<dbReference type="PANTHER" id="PTHR10566">
    <property type="entry name" value="CHAPERONE-ACTIVITY OF BC1 COMPLEX CABC1 -RELATED"/>
    <property type="match status" value="1"/>
</dbReference>
<dbReference type="InterPro" id="IPR011009">
    <property type="entry name" value="Kinase-like_dom_sf"/>
</dbReference>
<evidence type="ECO:0000256" key="9">
    <source>
        <dbReference type="ARBA" id="ARBA00022777"/>
    </source>
</evidence>
<dbReference type="UniPathway" id="UPA00232"/>
<proteinExistence type="inferred from homology"/>
<evidence type="ECO:0000313" key="14">
    <source>
        <dbReference type="EMBL" id="TFH69256.1"/>
    </source>
</evidence>
<evidence type="ECO:0000256" key="7">
    <source>
        <dbReference type="ARBA" id="ARBA00022692"/>
    </source>
</evidence>
<dbReference type="InterPro" id="IPR045308">
    <property type="entry name" value="UbiB_bact"/>
</dbReference>